<sequence>MADLNQLLLPVIVPATTRAQRVRAGVRDKLRRTWDDRHDETGLDEAVTKMVWLAVGIAVAVAATTFFVGVFNDAQANVPDPVAPTP</sequence>
<name>A0A6J6ESM0_9ZZZZ</name>
<dbReference type="AlphaFoldDB" id="A0A6J6ESM0"/>
<evidence type="ECO:0000256" key="1">
    <source>
        <dbReference type="SAM" id="Phobius"/>
    </source>
</evidence>
<gene>
    <name evidence="2" type="ORF">UFOPK1493_02822</name>
</gene>
<dbReference type="EMBL" id="CAEZSR010000131">
    <property type="protein sequence ID" value="CAB4577613.1"/>
    <property type="molecule type" value="Genomic_DNA"/>
</dbReference>
<reference evidence="2" key="1">
    <citation type="submission" date="2020-05" db="EMBL/GenBank/DDBJ databases">
        <authorList>
            <person name="Chiriac C."/>
            <person name="Salcher M."/>
            <person name="Ghai R."/>
            <person name="Kavagutti S V."/>
        </authorList>
    </citation>
    <scope>NUCLEOTIDE SEQUENCE</scope>
</reference>
<protein>
    <submittedName>
        <fullName evidence="2">Unannotated protein</fullName>
    </submittedName>
</protein>
<evidence type="ECO:0000313" key="2">
    <source>
        <dbReference type="EMBL" id="CAB4577613.1"/>
    </source>
</evidence>
<keyword evidence="1" id="KW-0812">Transmembrane</keyword>
<keyword evidence="1" id="KW-0472">Membrane</keyword>
<accession>A0A6J6ESM0</accession>
<organism evidence="2">
    <name type="scientific">freshwater metagenome</name>
    <dbReference type="NCBI Taxonomy" id="449393"/>
    <lineage>
        <taxon>unclassified sequences</taxon>
        <taxon>metagenomes</taxon>
        <taxon>ecological metagenomes</taxon>
    </lineage>
</organism>
<feature type="transmembrane region" description="Helical" evidence="1">
    <location>
        <begin position="50"/>
        <end position="71"/>
    </location>
</feature>
<keyword evidence="1" id="KW-1133">Transmembrane helix</keyword>
<proteinExistence type="predicted"/>